<dbReference type="Proteomes" id="UP000267096">
    <property type="component" value="Unassembled WGS sequence"/>
</dbReference>
<organism evidence="4">
    <name type="scientific">Anisakis simplex</name>
    <name type="common">Herring worm</name>
    <dbReference type="NCBI Taxonomy" id="6269"/>
    <lineage>
        <taxon>Eukaryota</taxon>
        <taxon>Metazoa</taxon>
        <taxon>Ecdysozoa</taxon>
        <taxon>Nematoda</taxon>
        <taxon>Chromadorea</taxon>
        <taxon>Rhabditida</taxon>
        <taxon>Spirurina</taxon>
        <taxon>Ascaridomorpha</taxon>
        <taxon>Ascaridoidea</taxon>
        <taxon>Anisakidae</taxon>
        <taxon>Anisakis</taxon>
        <taxon>Anisakis simplex complex</taxon>
    </lineage>
</organism>
<dbReference type="AlphaFoldDB" id="A0A0M3K0X0"/>
<gene>
    <name evidence="2" type="ORF">ASIM_LOCUS13900</name>
</gene>
<reference evidence="4" key="1">
    <citation type="submission" date="2017-02" db="UniProtKB">
        <authorList>
            <consortium name="WormBaseParasite"/>
        </authorList>
    </citation>
    <scope>IDENTIFICATION</scope>
</reference>
<dbReference type="WBParaSite" id="ASIM_0001449001-mRNA-1">
    <property type="protein sequence ID" value="ASIM_0001449001-mRNA-1"/>
    <property type="gene ID" value="ASIM_0001449001"/>
</dbReference>
<proteinExistence type="predicted"/>
<keyword evidence="3" id="KW-1185">Reference proteome</keyword>
<dbReference type="GO" id="GO:0033588">
    <property type="term" value="C:elongator holoenzyme complex"/>
    <property type="evidence" value="ECO:0007669"/>
    <property type="project" value="InterPro"/>
</dbReference>
<dbReference type="Pfam" id="PF04762">
    <property type="entry name" value="Beta-prop_ELP1_1st"/>
    <property type="match status" value="1"/>
</dbReference>
<dbReference type="GO" id="GO:0000049">
    <property type="term" value="F:tRNA binding"/>
    <property type="evidence" value="ECO:0007669"/>
    <property type="project" value="TreeGrafter"/>
</dbReference>
<dbReference type="InterPro" id="IPR056164">
    <property type="entry name" value="Beta-prop_ELP1_1st"/>
</dbReference>
<dbReference type="EMBL" id="UYRR01031538">
    <property type="protein sequence ID" value="VDK50873.1"/>
    <property type="molecule type" value="Genomic_DNA"/>
</dbReference>
<accession>A0A0M3K0X0</accession>
<dbReference type="GO" id="GO:0002926">
    <property type="term" value="P:tRNA wobble base 5-methoxycarbonylmethyl-2-thiouridinylation"/>
    <property type="evidence" value="ECO:0007669"/>
    <property type="project" value="TreeGrafter"/>
</dbReference>
<dbReference type="GO" id="GO:0005829">
    <property type="term" value="C:cytosol"/>
    <property type="evidence" value="ECO:0007669"/>
    <property type="project" value="TreeGrafter"/>
</dbReference>
<dbReference type="PANTHER" id="PTHR12747:SF0">
    <property type="entry name" value="ELONGATOR COMPLEX PROTEIN 1"/>
    <property type="match status" value="1"/>
</dbReference>
<dbReference type="UniPathway" id="UPA00988"/>
<reference evidence="2 3" key="2">
    <citation type="submission" date="2018-11" db="EMBL/GenBank/DDBJ databases">
        <authorList>
            <consortium name="Pathogen Informatics"/>
        </authorList>
    </citation>
    <scope>NUCLEOTIDE SEQUENCE [LARGE SCALE GENOMIC DNA]</scope>
</reference>
<evidence type="ECO:0000313" key="3">
    <source>
        <dbReference type="Proteomes" id="UP000267096"/>
    </source>
</evidence>
<feature type="domain" description="ELP1 first N-terminal beta-propeller" evidence="1">
    <location>
        <begin position="3"/>
        <end position="189"/>
    </location>
</feature>
<protein>
    <submittedName>
        <fullName evidence="4">Peptidase_S9_N domain-containing protein</fullName>
    </submittedName>
</protein>
<dbReference type="InterPro" id="IPR006849">
    <property type="entry name" value="Elp1"/>
</dbReference>
<evidence type="ECO:0000313" key="4">
    <source>
        <dbReference type="WBParaSite" id="ASIM_0001449001-mRNA-1"/>
    </source>
</evidence>
<evidence type="ECO:0000259" key="1">
    <source>
        <dbReference type="Pfam" id="PF04762"/>
    </source>
</evidence>
<evidence type="ECO:0000313" key="2">
    <source>
        <dbReference type="EMBL" id="VDK50873.1"/>
    </source>
</evidence>
<sequence length="213" mass="24446">MDKNLKLRYAERLFVPDENTNKNNANSISKSMFKDVRHVCVEPVNPSLYLATQNEIVQLDPRKREKTQMDWADKLNGHEVIMFEYLYDDATTFTLLSNGTAIVNNFMKMMNSYEMDTVEIINEEVTGGSWSPDTHILVVTTREKVYFVSREFDIINEGPLNPTTAGQSELMSVGWGSRETQFQGPSGRKKLDEVTAVKFSLLLLLLLSFFHYL</sequence>
<dbReference type="OrthoDB" id="40048at2759"/>
<dbReference type="PANTHER" id="PTHR12747">
    <property type="entry name" value="ELONGATOR COMPLEX PROTEIN 1"/>
    <property type="match status" value="1"/>
</dbReference>
<name>A0A0M3K0X0_ANISI</name>